<evidence type="ECO:0000313" key="2">
    <source>
        <dbReference type="EMBL" id="ONG56362.1"/>
    </source>
</evidence>
<keyword evidence="1" id="KW-0732">Signal</keyword>
<feature type="signal peptide" evidence="1">
    <location>
        <begin position="1"/>
        <end position="22"/>
    </location>
</feature>
<dbReference type="Proteomes" id="UP000188879">
    <property type="component" value="Unassembled WGS sequence"/>
</dbReference>
<dbReference type="RefSeq" id="WP_076956468.1">
    <property type="nucleotide sequence ID" value="NZ_MLCO01000044.1"/>
</dbReference>
<reference evidence="2 3" key="1">
    <citation type="submission" date="2016-10" db="EMBL/GenBank/DDBJ databases">
        <title>Draft Genome sequence of Roseomonas sp. strain M3.</title>
        <authorList>
            <person name="Subhash Y."/>
            <person name="Lee S."/>
        </authorList>
    </citation>
    <scope>NUCLEOTIDE SEQUENCE [LARGE SCALE GENOMIC DNA]</scope>
    <source>
        <strain evidence="2 3">M3</strain>
    </source>
</reference>
<accession>A0A1V2H5B6</accession>
<comment type="caution">
    <text evidence="2">The sequence shown here is derived from an EMBL/GenBank/DDBJ whole genome shotgun (WGS) entry which is preliminary data.</text>
</comment>
<protein>
    <submittedName>
        <fullName evidence="2">Uncharacterized protein</fullName>
    </submittedName>
</protein>
<evidence type="ECO:0000256" key="1">
    <source>
        <dbReference type="SAM" id="SignalP"/>
    </source>
</evidence>
<name>A0A1V2H5B6_9PROT</name>
<organism evidence="2 3">
    <name type="scientific">Teichococcus deserti</name>
    <dbReference type="NCBI Taxonomy" id="1817963"/>
    <lineage>
        <taxon>Bacteria</taxon>
        <taxon>Pseudomonadati</taxon>
        <taxon>Pseudomonadota</taxon>
        <taxon>Alphaproteobacteria</taxon>
        <taxon>Acetobacterales</taxon>
        <taxon>Roseomonadaceae</taxon>
        <taxon>Roseomonas</taxon>
    </lineage>
</organism>
<gene>
    <name evidence="2" type="ORF">BKE38_05975</name>
</gene>
<dbReference type="AlphaFoldDB" id="A0A1V2H5B6"/>
<feature type="chain" id="PRO_5011962582" evidence="1">
    <location>
        <begin position="23"/>
        <end position="265"/>
    </location>
</feature>
<dbReference type="EMBL" id="MLCO01000044">
    <property type="protein sequence ID" value="ONG56362.1"/>
    <property type="molecule type" value="Genomic_DNA"/>
</dbReference>
<sequence length="265" mass="28041">MRGMKTAALAAAFLTLPLAAWAADPAPPSPRQVEDSFCARRDAEGACRLADGQVLSFWWGSRVTLPAGGELYLGLATAQPAPTGGVVFTAPDATLPLYQASFRREGSRWIPASLQAGMGRIGTGGAGGDAPQVDEKAPLRQHALPGGDLILALRTISSFQGSSIYGFEIFKLEAARSQWRYAGTIPGGSDNGAACMPPQSPCVTLEGAPVFDARVAMARPGWPVIVMSLDRSEERDGRPVTLSGAEMKRYGYDPERGAYRELGDN</sequence>
<keyword evidence="3" id="KW-1185">Reference proteome</keyword>
<evidence type="ECO:0000313" key="3">
    <source>
        <dbReference type="Proteomes" id="UP000188879"/>
    </source>
</evidence>
<proteinExistence type="predicted"/>